<organism evidence="1 2">
    <name type="scientific">Coleophoma cylindrospora</name>
    <dbReference type="NCBI Taxonomy" id="1849047"/>
    <lineage>
        <taxon>Eukaryota</taxon>
        <taxon>Fungi</taxon>
        <taxon>Dikarya</taxon>
        <taxon>Ascomycota</taxon>
        <taxon>Pezizomycotina</taxon>
        <taxon>Leotiomycetes</taxon>
        <taxon>Helotiales</taxon>
        <taxon>Dermateaceae</taxon>
        <taxon>Coleophoma</taxon>
    </lineage>
</organism>
<dbReference type="AlphaFoldDB" id="A0A3D8R121"/>
<reference evidence="1 2" key="1">
    <citation type="journal article" date="2018" name="IMA Fungus">
        <title>IMA Genome-F 9: Draft genome sequence of Annulohypoxylon stygium, Aspergillus mulundensis, Berkeleyomyces basicola (syn. Thielaviopsis basicola), Ceratocystis smalleyi, two Cercospora beticola strains, Coleophoma cylindrospora, Fusarium fracticaudum, Phialophora cf. hyalina, and Morchella septimelata.</title>
        <authorList>
            <person name="Wingfield B.D."/>
            <person name="Bills G.F."/>
            <person name="Dong Y."/>
            <person name="Huang W."/>
            <person name="Nel W.J."/>
            <person name="Swalarsk-Parry B.S."/>
            <person name="Vaghefi N."/>
            <person name="Wilken P.M."/>
            <person name="An Z."/>
            <person name="de Beer Z.W."/>
            <person name="De Vos L."/>
            <person name="Chen L."/>
            <person name="Duong T.A."/>
            <person name="Gao Y."/>
            <person name="Hammerbacher A."/>
            <person name="Kikkert J.R."/>
            <person name="Li Y."/>
            <person name="Li H."/>
            <person name="Li K."/>
            <person name="Li Q."/>
            <person name="Liu X."/>
            <person name="Ma X."/>
            <person name="Naidoo K."/>
            <person name="Pethybridge S.J."/>
            <person name="Sun J."/>
            <person name="Steenkamp E.T."/>
            <person name="van der Nest M.A."/>
            <person name="van Wyk S."/>
            <person name="Wingfield M.J."/>
            <person name="Xiong C."/>
            <person name="Yue Q."/>
            <person name="Zhang X."/>
        </authorList>
    </citation>
    <scope>NUCLEOTIDE SEQUENCE [LARGE SCALE GENOMIC DNA]</scope>
    <source>
        <strain evidence="1 2">BP6252</strain>
    </source>
</reference>
<sequence length="51" mass="5990">MYAQKLEGDEWIGEKMEPGKIDKMSDQQLGQLYELMQAIRKKQEEDANSEQ</sequence>
<dbReference type="EMBL" id="PDLM01000010">
    <property type="protein sequence ID" value="RDW67737.1"/>
    <property type="molecule type" value="Genomic_DNA"/>
</dbReference>
<accession>A0A3D8R121</accession>
<proteinExistence type="predicted"/>
<evidence type="ECO:0000313" key="1">
    <source>
        <dbReference type="EMBL" id="RDW67737.1"/>
    </source>
</evidence>
<dbReference type="STRING" id="1849047.A0A3D8R121"/>
<protein>
    <submittedName>
        <fullName evidence="1">Uncharacterized protein</fullName>
    </submittedName>
</protein>
<dbReference type="Proteomes" id="UP000256645">
    <property type="component" value="Unassembled WGS sequence"/>
</dbReference>
<evidence type="ECO:0000313" key="2">
    <source>
        <dbReference type="Proteomes" id="UP000256645"/>
    </source>
</evidence>
<name>A0A3D8R121_9HELO</name>
<gene>
    <name evidence="1" type="ORF">BP6252_09133</name>
</gene>
<comment type="caution">
    <text evidence="1">The sequence shown here is derived from an EMBL/GenBank/DDBJ whole genome shotgun (WGS) entry which is preliminary data.</text>
</comment>
<keyword evidence="2" id="KW-1185">Reference proteome</keyword>
<dbReference type="OrthoDB" id="278329at2759"/>